<dbReference type="Proteomes" id="UP000291130">
    <property type="component" value="Chromosome"/>
</dbReference>
<comment type="subcellular location">
    <subcellularLocation>
        <location evidence="1">Host membrane</location>
        <topology evidence="1">Multi-pass membrane protein</topology>
    </subcellularLocation>
</comment>
<keyword evidence="6" id="KW-0812">Transmembrane</keyword>
<evidence type="ECO:0000256" key="4">
    <source>
        <dbReference type="ARBA" id="ARBA00035640"/>
    </source>
</evidence>
<evidence type="ECO:0000256" key="1">
    <source>
        <dbReference type="ARBA" id="ARBA00004301"/>
    </source>
</evidence>
<protein>
    <recommendedName>
        <fullName evidence="7">Translocator protein BipB-like C-terminal domain-containing protein</fullName>
    </recommendedName>
</protein>
<evidence type="ECO:0000259" key="7">
    <source>
        <dbReference type="Pfam" id="PF04888"/>
    </source>
</evidence>
<dbReference type="Gene3D" id="1.20.120.330">
    <property type="entry name" value="Nucleotidyltransferases domain 2"/>
    <property type="match status" value="1"/>
</dbReference>
<feature type="coiled-coil region" evidence="5">
    <location>
        <begin position="112"/>
        <end position="160"/>
    </location>
</feature>
<dbReference type="EMBL" id="CP035952">
    <property type="protein sequence ID" value="QBF27714.1"/>
    <property type="molecule type" value="Genomic_DNA"/>
</dbReference>
<dbReference type="Pfam" id="PF04888">
    <property type="entry name" value="SseC"/>
    <property type="match status" value="1"/>
</dbReference>
<keyword evidence="2" id="KW-1043">Host membrane</keyword>
<evidence type="ECO:0000313" key="9">
    <source>
        <dbReference type="Proteomes" id="UP000291130"/>
    </source>
</evidence>
<dbReference type="InterPro" id="IPR006972">
    <property type="entry name" value="BipB-like_C"/>
</dbReference>
<dbReference type="GO" id="GO:0033644">
    <property type="term" value="C:host cell membrane"/>
    <property type="evidence" value="ECO:0007669"/>
    <property type="project" value="UniProtKB-SubCell"/>
</dbReference>
<proteinExistence type="inferred from homology"/>
<keyword evidence="3" id="KW-0843">Virulence</keyword>
<dbReference type="OrthoDB" id="6623144at2"/>
<feature type="coiled-coil region" evidence="5">
    <location>
        <begin position="259"/>
        <end position="286"/>
    </location>
</feature>
<evidence type="ECO:0000313" key="8">
    <source>
        <dbReference type="EMBL" id="QBF27714.1"/>
    </source>
</evidence>
<reference evidence="8 9" key="1">
    <citation type="submission" date="2019-02" db="EMBL/GenBank/DDBJ databases">
        <title>Complete genome sequence of Pseudomonas sp. SNU WT1 isolated from rainbow trout.</title>
        <authorList>
            <person name="Oh W.T."/>
            <person name="Park S.C."/>
        </authorList>
    </citation>
    <scope>NUCLEOTIDE SEQUENCE [LARGE SCALE GENOMIC DNA]</scope>
    <source>
        <strain evidence="8 9">SNU WT1</strain>
    </source>
</reference>
<keyword evidence="9" id="KW-1185">Reference proteome</keyword>
<evidence type="ECO:0000256" key="5">
    <source>
        <dbReference type="SAM" id="Coils"/>
    </source>
</evidence>
<comment type="similarity">
    <text evidence="4">Belongs to the SctE/SipB/YopB family.</text>
</comment>
<organism evidence="8 9">
    <name type="scientific">Pseudomonas tructae</name>
    <dbReference type="NCBI Taxonomy" id="2518644"/>
    <lineage>
        <taxon>Bacteria</taxon>
        <taxon>Pseudomonadati</taxon>
        <taxon>Pseudomonadota</taxon>
        <taxon>Gammaproteobacteria</taxon>
        <taxon>Pseudomonadales</taxon>
        <taxon>Pseudomonadaceae</taxon>
        <taxon>Pseudomonas</taxon>
    </lineage>
</organism>
<keyword evidence="6" id="KW-0472">Membrane</keyword>
<name>A0A411MLM6_9PSED</name>
<gene>
    <name evidence="8" type="ORF">EXN22_19215</name>
</gene>
<sequence>MGMDISALFKAAREPIPEPSADYRAAAGIAAQTLEFRHIATQALAAVQYTGSTQAIAGRPQLAAPRSHVDSQATFIELMASVNALLGEVGNHKLKLQLSMLQDRNGARQKALEQLSAEFAAAVQALEQAQGQAEQGQGQLEQLAAQLEQTRQLLRQSEERLAGLSPESAEYQQELEVLNGLRGQVQTQQQAMNTAVERQRQLVAQVEQLGARAIELEAQVAESSFGGSAGKQPNTPLDSLIARALLLRLQVIELLGEAAEEKELANRELYQTIQAAQQEKLEEEARKAERGNALGCIFKWVGVAIAAAVLVVATAGAGAAVAGGGVVAAGAGTAAAGGGAAAGTAAGTAAGAAATSAVSAKVVVAAVGLGLTLTDMLVEKATGNSFMAKAMEPLMEVMQFMMKVFTELYAAQLKALGFGDQARKVAEVAAMIATVVATTVAVALAASAAGSLASSIASKVGAKLGAMLPQAASNGVQALRQAASSASASLGQSMRTAVGVGTDSVSLARFSTRVEMALEGIQLGGSLVESGLQVGIGVQQKQIAEHQAEAHLAQAQVELIVQYLGEVTERYGEALKQRTTEVERLFNDLQRQADVGRFISQRI</sequence>
<keyword evidence="6" id="KW-1133">Transmembrane helix</keyword>
<keyword evidence="5" id="KW-0175">Coiled coil</keyword>
<dbReference type="AlphaFoldDB" id="A0A411MLM6"/>
<evidence type="ECO:0000256" key="3">
    <source>
        <dbReference type="ARBA" id="ARBA00023026"/>
    </source>
</evidence>
<feature type="domain" description="Translocator protein BipB-like C-terminal" evidence="7">
    <location>
        <begin position="326"/>
        <end position="602"/>
    </location>
</feature>
<evidence type="ECO:0000256" key="6">
    <source>
        <dbReference type="SAM" id="Phobius"/>
    </source>
</evidence>
<accession>A0A411MLM6</accession>
<dbReference type="KEGG" id="ptk:EXN22_19215"/>
<feature type="transmembrane region" description="Helical" evidence="6">
    <location>
        <begin position="428"/>
        <end position="453"/>
    </location>
</feature>
<evidence type="ECO:0000256" key="2">
    <source>
        <dbReference type="ARBA" id="ARBA00022870"/>
    </source>
</evidence>